<evidence type="ECO:0000313" key="2">
    <source>
        <dbReference type="EMBL" id="GAA4407932.1"/>
    </source>
</evidence>
<proteinExistence type="predicted"/>
<feature type="transmembrane region" description="Helical" evidence="1">
    <location>
        <begin position="118"/>
        <end position="138"/>
    </location>
</feature>
<name>A0ABP8KJZ9_9BACT</name>
<sequence>MVSTAIILAITFIEIDSWASDDFLRQYPRLFGAGADGSRGMLTAIATSMITVAGLTFSLTITTLALASNQYTSRILRNFMNNRINQLVLGFFVGLFTYCLVVLRTIRGGNEDTFIPSLSVLFGLVLAIIGIGVLIYFIHHIALSIQASYIISLAADETISAVHRLFPQDVGKEAPHEKTLDVLQELAHQPRQLIPAKASGYIQSIDEDALFEFAHSHDVVLKMEKAIGEFTVQDTPLVALIGSYEVSDSNISTINQAFTISRYRTINQDAAFGIRQLVDIALKALSPGVNDTTTAILSIDYLSVILAQLAQRRIEKPFRTDESKNPKVFLVAKMLTFETFVKGAFDQIRDNAAGNTAVLVRLLKAIATIASQTANAGRLETLLNQAILVAKLADRSVEDAYNRNLIRLQFTETLQQLSAEEFLAILPLSSSQPETSN</sequence>
<feature type="transmembrane region" description="Helical" evidence="1">
    <location>
        <begin position="41"/>
        <end position="66"/>
    </location>
</feature>
<keyword evidence="1" id="KW-0812">Transmembrane</keyword>
<dbReference type="Pfam" id="PF10011">
    <property type="entry name" value="DUF2254"/>
    <property type="match status" value="1"/>
</dbReference>
<gene>
    <name evidence="2" type="ORF">GCM10023187_29140</name>
</gene>
<feature type="transmembrane region" description="Helical" evidence="1">
    <location>
        <begin position="87"/>
        <end position="106"/>
    </location>
</feature>
<keyword evidence="3" id="KW-1185">Reference proteome</keyword>
<dbReference type="EMBL" id="BAABHB010000005">
    <property type="protein sequence ID" value="GAA4407932.1"/>
    <property type="molecule type" value="Genomic_DNA"/>
</dbReference>
<keyword evidence="1" id="KW-1133">Transmembrane helix</keyword>
<dbReference type="Proteomes" id="UP001500936">
    <property type="component" value="Unassembled WGS sequence"/>
</dbReference>
<protein>
    <submittedName>
        <fullName evidence="2">DUF2254 domain-containing protein</fullName>
    </submittedName>
</protein>
<comment type="caution">
    <text evidence="2">The sequence shown here is derived from an EMBL/GenBank/DDBJ whole genome shotgun (WGS) entry which is preliminary data.</text>
</comment>
<evidence type="ECO:0000313" key="3">
    <source>
        <dbReference type="Proteomes" id="UP001500936"/>
    </source>
</evidence>
<organism evidence="2 3">
    <name type="scientific">Nibrella viscosa</name>
    <dbReference type="NCBI Taxonomy" id="1084524"/>
    <lineage>
        <taxon>Bacteria</taxon>
        <taxon>Pseudomonadati</taxon>
        <taxon>Bacteroidota</taxon>
        <taxon>Cytophagia</taxon>
        <taxon>Cytophagales</taxon>
        <taxon>Spirosomataceae</taxon>
        <taxon>Nibrella</taxon>
    </lineage>
</organism>
<keyword evidence="1" id="KW-0472">Membrane</keyword>
<reference evidence="3" key="1">
    <citation type="journal article" date="2019" name="Int. J. Syst. Evol. Microbiol.">
        <title>The Global Catalogue of Microorganisms (GCM) 10K type strain sequencing project: providing services to taxonomists for standard genome sequencing and annotation.</title>
        <authorList>
            <consortium name="The Broad Institute Genomics Platform"/>
            <consortium name="The Broad Institute Genome Sequencing Center for Infectious Disease"/>
            <person name="Wu L."/>
            <person name="Ma J."/>
        </authorList>
    </citation>
    <scope>NUCLEOTIDE SEQUENCE [LARGE SCALE GENOMIC DNA]</scope>
    <source>
        <strain evidence="3">JCM 17925</strain>
    </source>
</reference>
<dbReference type="InterPro" id="IPR018723">
    <property type="entry name" value="DUF2254_membrane"/>
</dbReference>
<evidence type="ECO:0000256" key="1">
    <source>
        <dbReference type="SAM" id="Phobius"/>
    </source>
</evidence>
<accession>A0ABP8KJZ9</accession>